<proteinExistence type="predicted"/>
<comment type="caution">
    <text evidence="1">The sequence shown here is derived from an EMBL/GenBank/DDBJ whole genome shotgun (WGS) entry which is preliminary data.</text>
</comment>
<accession>X1U6X0</accession>
<protein>
    <submittedName>
        <fullName evidence="1">Uncharacterized protein</fullName>
    </submittedName>
</protein>
<reference evidence="1" key="1">
    <citation type="journal article" date="2014" name="Front. Microbiol.">
        <title>High frequency of phylogenetically diverse reductive dehalogenase-homologous genes in deep subseafloor sedimentary metagenomes.</title>
        <authorList>
            <person name="Kawai M."/>
            <person name="Futagami T."/>
            <person name="Toyoda A."/>
            <person name="Takaki Y."/>
            <person name="Nishi S."/>
            <person name="Hori S."/>
            <person name="Arai W."/>
            <person name="Tsubouchi T."/>
            <person name="Morono Y."/>
            <person name="Uchiyama I."/>
            <person name="Ito T."/>
            <person name="Fujiyama A."/>
            <person name="Inagaki F."/>
            <person name="Takami H."/>
        </authorList>
    </citation>
    <scope>NUCLEOTIDE SEQUENCE</scope>
    <source>
        <strain evidence="1">Expedition CK06-06</strain>
    </source>
</reference>
<sequence length="135" mass="14685">GIVLAFAGIQVLAPTFQRILAATPAAQSYAAQVYTGLTDSRVLEANGQLQWLSLVSTPPFTPWIAASFFNDGDVTTDPPGAVSVYIAINNPDALVELKKGESQYADFSFAQRRIEIIFFRTDPGKSARIRVEGKY</sequence>
<organism evidence="1">
    <name type="scientific">marine sediment metagenome</name>
    <dbReference type="NCBI Taxonomy" id="412755"/>
    <lineage>
        <taxon>unclassified sequences</taxon>
        <taxon>metagenomes</taxon>
        <taxon>ecological metagenomes</taxon>
    </lineage>
</organism>
<feature type="non-terminal residue" evidence="1">
    <location>
        <position position="1"/>
    </location>
</feature>
<dbReference type="EMBL" id="BARW01016825">
    <property type="protein sequence ID" value="GAI95575.1"/>
    <property type="molecule type" value="Genomic_DNA"/>
</dbReference>
<evidence type="ECO:0000313" key="1">
    <source>
        <dbReference type="EMBL" id="GAI95575.1"/>
    </source>
</evidence>
<dbReference type="AlphaFoldDB" id="X1U6X0"/>
<gene>
    <name evidence="1" type="ORF">S12H4_29200</name>
</gene>
<name>X1U6X0_9ZZZZ</name>